<dbReference type="Proteomes" id="UP001148786">
    <property type="component" value="Unassembled WGS sequence"/>
</dbReference>
<proteinExistence type="predicted"/>
<dbReference type="AlphaFoldDB" id="A0A9W8N187"/>
<dbReference type="InterPro" id="IPR039646">
    <property type="entry name" value="ZNHIT2"/>
</dbReference>
<dbReference type="EMBL" id="JANKHO010000036">
    <property type="protein sequence ID" value="KAJ3516942.1"/>
    <property type="molecule type" value="Genomic_DNA"/>
</dbReference>
<sequence>MSTLSKAVRKVYMPDMQCSLLLHYLLSLSEGFYKKEIQNDIHTAPSKTAEERQQMIELLKRFEEENNTDQSLLQGDEEVDAEDPSSLARRFETIDIESTSPDALWSMLTPEERLKFTKALLDPTSGLAQQLLAAEQLEREIQEPWWEALNELKDQSEDDRPTNTARHYGAKPKMISVPLSMVKTVPTAHPLVYNMAAICISYAYVTRHLGASLCTLQPGDPDFDEARRLVSQLVPFLSDRKSSTIYSNLSTAITDLWSSLDPGTMTSELLTLLLRDAAHLLNPRHVTEITSEVAEQSSQETLVPASHPHSMPILVLSDLHGLFLNRPPKTPVNHITRKIVFYAAHVLSTPSLVLQTLVRELVSTAEKYAQAEGLESARMERKAEVRNERLVEEV</sequence>
<keyword evidence="2" id="KW-1185">Reference proteome</keyword>
<name>A0A9W8N187_9AGAR</name>
<comment type="caution">
    <text evidence="1">The sequence shown here is derived from an EMBL/GenBank/DDBJ whole genome shotgun (WGS) entry which is preliminary data.</text>
</comment>
<evidence type="ECO:0000313" key="1">
    <source>
        <dbReference type="EMBL" id="KAJ3516942.1"/>
    </source>
</evidence>
<protein>
    <submittedName>
        <fullName evidence="1">Uncharacterized protein</fullName>
    </submittedName>
</protein>
<dbReference type="OrthoDB" id="18412at2759"/>
<evidence type="ECO:0000313" key="2">
    <source>
        <dbReference type="Proteomes" id="UP001148786"/>
    </source>
</evidence>
<reference evidence="1" key="1">
    <citation type="submission" date="2022-07" db="EMBL/GenBank/DDBJ databases">
        <title>Genome Sequence of Agrocybe chaxingu.</title>
        <authorList>
            <person name="Buettner E."/>
        </authorList>
    </citation>
    <scope>NUCLEOTIDE SEQUENCE</scope>
    <source>
        <strain evidence="1">MP-N11</strain>
    </source>
</reference>
<dbReference type="PANTHER" id="PTHR15555:SF0">
    <property type="entry name" value="ZINC FINGER HIT DOMAIN-CONTAINING PROTEIN 2"/>
    <property type="match status" value="1"/>
</dbReference>
<dbReference type="PANTHER" id="PTHR15555">
    <property type="entry name" value="ZINC FINGER HIT DOMAIN CONTAINING PROTEIN 2 PROTEIN FON -RELATED"/>
    <property type="match status" value="1"/>
</dbReference>
<organism evidence="1 2">
    <name type="scientific">Agrocybe chaxingu</name>
    <dbReference type="NCBI Taxonomy" id="84603"/>
    <lineage>
        <taxon>Eukaryota</taxon>
        <taxon>Fungi</taxon>
        <taxon>Dikarya</taxon>
        <taxon>Basidiomycota</taxon>
        <taxon>Agaricomycotina</taxon>
        <taxon>Agaricomycetes</taxon>
        <taxon>Agaricomycetidae</taxon>
        <taxon>Agaricales</taxon>
        <taxon>Agaricineae</taxon>
        <taxon>Strophariaceae</taxon>
        <taxon>Agrocybe</taxon>
    </lineage>
</organism>
<accession>A0A9W8N187</accession>
<gene>
    <name evidence="1" type="ORF">NLJ89_g819</name>
</gene>